<dbReference type="GeneID" id="95765201"/>
<protein>
    <submittedName>
        <fullName evidence="1">Uncharacterized protein</fullName>
    </submittedName>
</protein>
<dbReference type="Proteomes" id="UP001245370">
    <property type="component" value="Unassembled WGS sequence"/>
</dbReference>
<dbReference type="EMBL" id="JAVDPY010000008">
    <property type="protein sequence ID" value="MDR6335571.1"/>
    <property type="molecule type" value="Genomic_DNA"/>
</dbReference>
<dbReference type="Proteomes" id="UP001144397">
    <property type="component" value="Unassembled WGS sequence"/>
</dbReference>
<evidence type="ECO:0000313" key="3">
    <source>
        <dbReference type="Proteomes" id="UP001144397"/>
    </source>
</evidence>
<sequence length="86" mass="9546">MRLSADSSSPDFHAWEVRNAKIYLDGREVQHCRLADEERGYVIVSPVDGAGRFLLEGDEIATQLRYGEVRIVLPERSPRCDAAGGA</sequence>
<keyword evidence="4" id="KW-1185">Reference proteome</keyword>
<dbReference type="AlphaFoldDB" id="A0A9W6CQ17"/>
<accession>A0A9W6CQ17</accession>
<reference evidence="2 4" key="2">
    <citation type="submission" date="2023-07" db="EMBL/GenBank/DDBJ databases">
        <title>Genomic Encyclopedia of Type Strains, Phase IV (KMG-IV): sequencing the most valuable type-strain genomes for metagenomic binning, comparative biology and taxonomic classification.</title>
        <authorList>
            <person name="Goeker M."/>
        </authorList>
    </citation>
    <scope>NUCLEOTIDE SEQUENCE [LARGE SCALE GENOMIC DNA]</scope>
    <source>
        <strain evidence="2 4">DSM 338</strain>
    </source>
</reference>
<evidence type="ECO:0000313" key="1">
    <source>
        <dbReference type="EMBL" id="GLI24754.1"/>
    </source>
</evidence>
<comment type="caution">
    <text evidence="1">The sequence shown here is derived from an EMBL/GenBank/DDBJ whole genome shotgun (WGS) entry which is preliminary data.</text>
</comment>
<reference evidence="1" key="1">
    <citation type="submission" date="2022-12" db="EMBL/GenBank/DDBJ databases">
        <title>Reference genome sequencing for broad-spectrum identification of bacterial and archaeal isolates by mass spectrometry.</title>
        <authorList>
            <person name="Sekiguchi Y."/>
            <person name="Tourlousse D.M."/>
        </authorList>
    </citation>
    <scope>NUCLEOTIDE SEQUENCE</scope>
    <source>
        <strain evidence="1">301</strain>
    </source>
</reference>
<gene>
    <name evidence="2" type="ORF">GGQ86_004067</name>
    <name evidence="1" type="ORF">XFLAVUS301_44280</name>
</gene>
<evidence type="ECO:0000313" key="2">
    <source>
        <dbReference type="EMBL" id="MDR6335571.1"/>
    </source>
</evidence>
<name>A0A9W6CQ17_XANFL</name>
<dbReference type="RefSeq" id="WP_169123161.1">
    <property type="nucleotide sequence ID" value="NZ_BSDO01000008.1"/>
</dbReference>
<organism evidence="1 3">
    <name type="scientific">Xanthobacter flavus</name>
    <dbReference type="NCBI Taxonomy" id="281"/>
    <lineage>
        <taxon>Bacteria</taxon>
        <taxon>Pseudomonadati</taxon>
        <taxon>Pseudomonadota</taxon>
        <taxon>Alphaproteobacteria</taxon>
        <taxon>Hyphomicrobiales</taxon>
        <taxon>Xanthobacteraceae</taxon>
        <taxon>Xanthobacter</taxon>
    </lineage>
</organism>
<dbReference type="EMBL" id="BSDO01000008">
    <property type="protein sequence ID" value="GLI24754.1"/>
    <property type="molecule type" value="Genomic_DNA"/>
</dbReference>
<evidence type="ECO:0000313" key="4">
    <source>
        <dbReference type="Proteomes" id="UP001245370"/>
    </source>
</evidence>
<proteinExistence type="predicted"/>